<organism evidence="2 3">
    <name type="scientific">Crepidotus variabilis</name>
    <dbReference type="NCBI Taxonomy" id="179855"/>
    <lineage>
        <taxon>Eukaryota</taxon>
        <taxon>Fungi</taxon>
        <taxon>Dikarya</taxon>
        <taxon>Basidiomycota</taxon>
        <taxon>Agaricomycotina</taxon>
        <taxon>Agaricomycetes</taxon>
        <taxon>Agaricomycetidae</taxon>
        <taxon>Agaricales</taxon>
        <taxon>Agaricineae</taxon>
        <taxon>Crepidotaceae</taxon>
        <taxon>Crepidotus</taxon>
    </lineage>
</organism>
<dbReference type="InterPro" id="IPR040976">
    <property type="entry name" value="Pkinase_fungal"/>
</dbReference>
<dbReference type="Gene3D" id="1.10.510.10">
    <property type="entry name" value="Transferase(Phosphotransferase) domain 1"/>
    <property type="match status" value="1"/>
</dbReference>
<feature type="domain" description="Fungal-type protein kinase" evidence="1">
    <location>
        <begin position="159"/>
        <end position="327"/>
    </location>
</feature>
<dbReference type="PANTHER" id="PTHR38248:SF2">
    <property type="entry name" value="FUNK1 11"/>
    <property type="match status" value="1"/>
</dbReference>
<proteinExistence type="predicted"/>
<protein>
    <recommendedName>
        <fullName evidence="1">Fungal-type protein kinase domain-containing protein</fullName>
    </recommendedName>
</protein>
<dbReference type="SUPFAM" id="SSF56112">
    <property type="entry name" value="Protein kinase-like (PK-like)"/>
    <property type="match status" value="1"/>
</dbReference>
<dbReference type="GO" id="GO:0004672">
    <property type="term" value="F:protein kinase activity"/>
    <property type="evidence" value="ECO:0007669"/>
    <property type="project" value="InterPro"/>
</dbReference>
<keyword evidence="3" id="KW-1185">Reference proteome</keyword>
<evidence type="ECO:0000259" key="1">
    <source>
        <dbReference type="Pfam" id="PF17667"/>
    </source>
</evidence>
<dbReference type="EMBL" id="MU157829">
    <property type="protein sequence ID" value="KAF9533042.1"/>
    <property type="molecule type" value="Genomic_DNA"/>
</dbReference>
<accession>A0A9P6JTE8</accession>
<evidence type="ECO:0000313" key="2">
    <source>
        <dbReference type="EMBL" id="KAF9533042.1"/>
    </source>
</evidence>
<comment type="caution">
    <text evidence="2">The sequence shown here is derived from an EMBL/GenBank/DDBJ whole genome shotgun (WGS) entry which is preliminary data.</text>
</comment>
<sequence length="512" mass="58043">MYLDKIVFYHTRSRSPRDHPVGSDCTSPLWSAIEVAIAVHSKSHSRMEGLHQSASYALALLESRPDRQAVPGLYVDQMGICFFSASTKGITRTKPIKWEEKSLFKQLTAFIARLSDPAVIDGLPIRVIKDQYSREHRFAESDVLEHVQSRSPAPEGLVVMVYHAKVPGPDGEPLLLHDRYKFRLGLKQVGEPFMKAKTPRVALTVIYDLLETTRDLYTRYNVLHRDISKDNVLILHNSSAVSDTSDSTVDNTSAPGAAEEGFKSTDALGLVSPGSRQIFLREILGVTFNTLQTQCLLIDLDCAEILNDEQRGGRTGTPIFMSRAVQQSGPLRWKKNLTLEGMPSPPPAYEHTFSHRVTKFPKSEDVCLRQNTQNGTLSWQHALRHDAESIYLLLVYWALHIKSEGAPPDTFLPTLWGALISNDISQRQFLFDIQPQHLHPEFKPLSSLFSLLGPQLESDCHWATDEIMRDDEFIHEALQRHIAAFMIENRYSKFMDIEIDIDQFRQPEQLMP</sequence>
<evidence type="ECO:0000313" key="3">
    <source>
        <dbReference type="Proteomes" id="UP000807306"/>
    </source>
</evidence>
<name>A0A9P6JTE8_9AGAR</name>
<dbReference type="AlphaFoldDB" id="A0A9P6JTE8"/>
<dbReference type="Pfam" id="PF17667">
    <property type="entry name" value="Pkinase_fungal"/>
    <property type="match status" value="1"/>
</dbReference>
<dbReference type="OrthoDB" id="5569250at2759"/>
<dbReference type="PANTHER" id="PTHR38248">
    <property type="entry name" value="FUNK1 6"/>
    <property type="match status" value="1"/>
</dbReference>
<dbReference type="Proteomes" id="UP000807306">
    <property type="component" value="Unassembled WGS sequence"/>
</dbReference>
<gene>
    <name evidence="2" type="ORF">CPB83DRAFT_880209</name>
</gene>
<reference evidence="2" key="1">
    <citation type="submission" date="2020-11" db="EMBL/GenBank/DDBJ databases">
        <authorList>
            <consortium name="DOE Joint Genome Institute"/>
            <person name="Ahrendt S."/>
            <person name="Riley R."/>
            <person name="Andreopoulos W."/>
            <person name="Labutti K."/>
            <person name="Pangilinan J."/>
            <person name="Ruiz-Duenas F.J."/>
            <person name="Barrasa J.M."/>
            <person name="Sanchez-Garcia M."/>
            <person name="Camarero S."/>
            <person name="Miyauchi S."/>
            <person name="Serrano A."/>
            <person name="Linde D."/>
            <person name="Babiker R."/>
            <person name="Drula E."/>
            <person name="Ayuso-Fernandez I."/>
            <person name="Pacheco R."/>
            <person name="Padilla G."/>
            <person name="Ferreira P."/>
            <person name="Barriuso J."/>
            <person name="Kellner H."/>
            <person name="Castanera R."/>
            <person name="Alfaro M."/>
            <person name="Ramirez L."/>
            <person name="Pisabarro A.G."/>
            <person name="Kuo A."/>
            <person name="Tritt A."/>
            <person name="Lipzen A."/>
            <person name="He G."/>
            <person name="Yan M."/>
            <person name="Ng V."/>
            <person name="Cullen D."/>
            <person name="Martin F."/>
            <person name="Rosso M.-N."/>
            <person name="Henrissat B."/>
            <person name="Hibbett D."/>
            <person name="Martinez A.T."/>
            <person name="Grigoriev I.V."/>
        </authorList>
    </citation>
    <scope>NUCLEOTIDE SEQUENCE</scope>
    <source>
        <strain evidence="2">CBS 506.95</strain>
    </source>
</reference>
<dbReference type="PROSITE" id="PS00109">
    <property type="entry name" value="PROTEIN_KINASE_TYR"/>
    <property type="match status" value="1"/>
</dbReference>
<dbReference type="InterPro" id="IPR008266">
    <property type="entry name" value="Tyr_kinase_AS"/>
</dbReference>
<dbReference type="InterPro" id="IPR011009">
    <property type="entry name" value="Kinase-like_dom_sf"/>
</dbReference>